<feature type="signal peptide" evidence="1">
    <location>
        <begin position="1"/>
        <end position="23"/>
    </location>
</feature>
<accession>A0A937HZI3</accession>
<sequence>MFNLKTLFLISTFLFCSAFYANARPEWFVPPPLDPSGIKLETVELYDGVFALMSNTPFADNSGFVVGDDFVLVIDAHFTGNMGKQIIDAVKKVTDLPIKYLVNLNAFGDHVFGNYVFPESTKIIAHEKTIDFLKENSLQKRKEIISVTVGGSTELFKDVIDRLPTESFKSKKKLNLGNKIVELHYFGPGMSPSDTVVYVPDAKVAWTGNLIFGKGSIPWARSELLSDYFQTMKRFKSKINPSLIISGHGKISEGSLVDEYISYLDYVLKLSKSLNKENISIEEYVKTLNIPPEYLIEDDIKELMAGFHKWNVLNSYKQIKTSATQLKDRKNLGQKVDRDGKVVK</sequence>
<dbReference type="SUPFAM" id="SSF56281">
    <property type="entry name" value="Metallo-hydrolase/oxidoreductase"/>
    <property type="match status" value="1"/>
</dbReference>
<organism evidence="3 4">
    <name type="scientific">SAR86 cluster bacterium</name>
    <dbReference type="NCBI Taxonomy" id="2030880"/>
    <lineage>
        <taxon>Bacteria</taxon>
        <taxon>Pseudomonadati</taxon>
        <taxon>Pseudomonadota</taxon>
        <taxon>Gammaproteobacteria</taxon>
        <taxon>SAR86 cluster</taxon>
    </lineage>
</organism>
<dbReference type="Proteomes" id="UP000744438">
    <property type="component" value="Unassembled WGS sequence"/>
</dbReference>
<dbReference type="InterPro" id="IPR050855">
    <property type="entry name" value="NDM-1-like"/>
</dbReference>
<dbReference type="PANTHER" id="PTHR42951:SF20">
    <property type="entry name" value="BETA LACTAMASE"/>
    <property type="match status" value="1"/>
</dbReference>
<feature type="chain" id="PRO_5037852002" evidence="1">
    <location>
        <begin position="24"/>
        <end position="344"/>
    </location>
</feature>
<evidence type="ECO:0000313" key="4">
    <source>
        <dbReference type="Proteomes" id="UP000744438"/>
    </source>
</evidence>
<dbReference type="EMBL" id="JADHQC010000002">
    <property type="protein sequence ID" value="MBL6811447.1"/>
    <property type="molecule type" value="Genomic_DNA"/>
</dbReference>
<dbReference type="InterPro" id="IPR036866">
    <property type="entry name" value="RibonucZ/Hydroxyglut_hydro"/>
</dbReference>
<dbReference type="Gene3D" id="3.60.15.10">
    <property type="entry name" value="Ribonuclease Z/Hydroxyacylglutathione hydrolase-like"/>
    <property type="match status" value="1"/>
</dbReference>
<keyword evidence="1" id="KW-0732">Signal</keyword>
<dbReference type="InterPro" id="IPR001279">
    <property type="entry name" value="Metallo-B-lactamas"/>
</dbReference>
<dbReference type="Pfam" id="PF00753">
    <property type="entry name" value="Lactamase_B"/>
    <property type="match status" value="1"/>
</dbReference>
<evidence type="ECO:0000259" key="2">
    <source>
        <dbReference type="SMART" id="SM00849"/>
    </source>
</evidence>
<protein>
    <submittedName>
        <fullName evidence="3">MBL fold metallo-hydrolase</fullName>
    </submittedName>
</protein>
<dbReference type="CDD" id="cd16282">
    <property type="entry name" value="metallo-hydrolase-like_MBL-fold"/>
    <property type="match status" value="1"/>
</dbReference>
<evidence type="ECO:0000256" key="1">
    <source>
        <dbReference type="SAM" id="SignalP"/>
    </source>
</evidence>
<feature type="domain" description="Metallo-beta-lactamase" evidence="2">
    <location>
        <begin position="60"/>
        <end position="248"/>
    </location>
</feature>
<dbReference type="PANTHER" id="PTHR42951">
    <property type="entry name" value="METALLO-BETA-LACTAMASE DOMAIN-CONTAINING"/>
    <property type="match status" value="1"/>
</dbReference>
<gene>
    <name evidence="3" type="ORF">ISQ63_01030</name>
</gene>
<reference evidence="3" key="1">
    <citation type="submission" date="2020-10" db="EMBL/GenBank/DDBJ databases">
        <title>Microbiome of the Black Sea water column analyzed by genome centric metagenomics.</title>
        <authorList>
            <person name="Cabello-Yeves P.J."/>
            <person name="Callieri C."/>
            <person name="Picazo A."/>
            <person name="Mehrshad M."/>
            <person name="Haro-Moreno J.M."/>
            <person name="Roda-Garcia J."/>
            <person name="Dzembekova N."/>
            <person name="Slabakova V."/>
            <person name="Slabakova N."/>
            <person name="Moncheva S."/>
            <person name="Rodriguez-Valera F."/>
        </authorList>
    </citation>
    <scope>NUCLEOTIDE SEQUENCE</scope>
    <source>
        <strain evidence="3">BS307-5m-G49</strain>
    </source>
</reference>
<dbReference type="AlphaFoldDB" id="A0A937HZI3"/>
<proteinExistence type="predicted"/>
<comment type="caution">
    <text evidence="3">The sequence shown here is derived from an EMBL/GenBank/DDBJ whole genome shotgun (WGS) entry which is preliminary data.</text>
</comment>
<name>A0A937HZI3_9GAMM</name>
<evidence type="ECO:0000313" key="3">
    <source>
        <dbReference type="EMBL" id="MBL6811447.1"/>
    </source>
</evidence>
<dbReference type="SMART" id="SM00849">
    <property type="entry name" value="Lactamase_B"/>
    <property type="match status" value="1"/>
</dbReference>